<sequence>PDPIFDDPVYTLKRYNARSSSVGVVGSMLTSFDGETNCCDFQTSSVVTVLYDSPRAFFAASFVR</sequence>
<organism evidence="1">
    <name type="scientific">Tanacetum cinerariifolium</name>
    <name type="common">Dalmatian daisy</name>
    <name type="synonym">Chrysanthemum cinerariifolium</name>
    <dbReference type="NCBI Taxonomy" id="118510"/>
    <lineage>
        <taxon>Eukaryota</taxon>
        <taxon>Viridiplantae</taxon>
        <taxon>Streptophyta</taxon>
        <taxon>Embryophyta</taxon>
        <taxon>Tracheophyta</taxon>
        <taxon>Spermatophyta</taxon>
        <taxon>Magnoliopsida</taxon>
        <taxon>eudicotyledons</taxon>
        <taxon>Gunneridae</taxon>
        <taxon>Pentapetalae</taxon>
        <taxon>asterids</taxon>
        <taxon>campanulids</taxon>
        <taxon>Asterales</taxon>
        <taxon>Asteraceae</taxon>
        <taxon>Asteroideae</taxon>
        <taxon>Anthemideae</taxon>
        <taxon>Anthemidinae</taxon>
        <taxon>Tanacetum</taxon>
    </lineage>
</organism>
<evidence type="ECO:0000313" key="1">
    <source>
        <dbReference type="EMBL" id="GFA98101.1"/>
    </source>
</evidence>
<comment type="caution">
    <text evidence="1">The sequence shown here is derived from an EMBL/GenBank/DDBJ whole genome shotgun (WGS) entry which is preliminary data.</text>
</comment>
<proteinExistence type="predicted"/>
<reference evidence="1" key="1">
    <citation type="journal article" date="2019" name="Sci. Rep.">
        <title>Draft genome of Tanacetum cinerariifolium, the natural source of mosquito coil.</title>
        <authorList>
            <person name="Yamashiro T."/>
            <person name="Shiraishi A."/>
            <person name="Satake H."/>
            <person name="Nakayama K."/>
        </authorList>
    </citation>
    <scope>NUCLEOTIDE SEQUENCE</scope>
</reference>
<accession>A0A699KJR4</accession>
<dbReference type="AlphaFoldDB" id="A0A699KJR4"/>
<dbReference type="EMBL" id="BKCJ010526793">
    <property type="protein sequence ID" value="GFA98101.1"/>
    <property type="molecule type" value="Genomic_DNA"/>
</dbReference>
<feature type="non-terminal residue" evidence="1">
    <location>
        <position position="1"/>
    </location>
</feature>
<gene>
    <name evidence="1" type="ORF">Tci_670073</name>
</gene>
<protein>
    <submittedName>
        <fullName evidence="1">Uncharacterized protein</fullName>
    </submittedName>
</protein>
<name>A0A699KJR4_TANCI</name>